<dbReference type="EMBL" id="JARTLD010000007">
    <property type="protein sequence ID" value="MED5016231.1"/>
    <property type="molecule type" value="Genomic_DNA"/>
</dbReference>
<organism evidence="2 3">
    <name type="scientific">Paenibacillus chibensis</name>
    <dbReference type="NCBI Taxonomy" id="59846"/>
    <lineage>
        <taxon>Bacteria</taxon>
        <taxon>Bacillati</taxon>
        <taxon>Bacillota</taxon>
        <taxon>Bacilli</taxon>
        <taxon>Bacillales</taxon>
        <taxon>Paenibacillaceae</taxon>
        <taxon>Paenibacillus</taxon>
    </lineage>
</organism>
<comment type="caution">
    <text evidence="2">The sequence shown here is derived from an EMBL/GenBank/DDBJ whole genome shotgun (WGS) entry which is preliminary data.</text>
</comment>
<dbReference type="RefSeq" id="WP_328275196.1">
    <property type="nucleotide sequence ID" value="NZ_JARTLD010000007.1"/>
</dbReference>
<evidence type="ECO:0000313" key="2">
    <source>
        <dbReference type="EMBL" id="MED5016231.1"/>
    </source>
</evidence>
<reference evidence="2 3" key="1">
    <citation type="submission" date="2023-03" db="EMBL/GenBank/DDBJ databases">
        <title>Bacillus Genome Sequencing.</title>
        <authorList>
            <person name="Dunlap C."/>
        </authorList>
    </citation>
    <scope>NUCLEOTIDE SEQUENCE [LARGE SCALE GENOMIC DNA]</scope>
    <source>
        <strain evidence="2 3">NRS-52</strain>
    </source>
</reference>
<dbReference type="NCBIfam" id="NF041646">
    <property type="entry name" value="VC0807_fam"/>
    <property type="match status" value="1"/>
</dbReference>
<keyword evidence="1" id="KW-1133">Transmembrane helix</keyword>
<evidence type="ECO:0000313" key="3">
    <source>
        <dbReference type="Proteomes" id="UP001343257"/>
    </source>
</evidence>
<feature type="transmembrane region" description="Helical" evidence="1">
    <location>
        <begin position="163"/>
        <end position="185"/>
    </location>
</feature>
<feature type="transmembrane region" description="Helical" evidence="1">
    <location>
        <begin position="79"/>
        <end position="100"/>
    </location>
</feature>
<gene>
    <name evidence="2" type="ORF">P9847_02800</name>
</gene>
<feature type="transmembrane region" description="Helical" evidence="1">
    <location>
        <begin position="54"/>
        <end position="73"/>
    </location>
</feature>
<evidence type="ECO:0008006" key="4">
    <source>
        <dbReference type="Google" id="ProtNLM"/>
    </source>
</evidence>
<proteinExistence type="predicted"/>
<keyword evidence="1" id="KW-0812">Transmembrane</keyword>
<accession>A0ABU6PMY7</accession>
<keyword evidence="1" id="KW-0472">Membrane</keyword>
<name>A0ABU6PMY7_9BACL</name>
<keyword evidence="3" id="KW-1185">Reference proteome</keyword>
<dbReference type="Proteomes" id="UP001343257">
    <property type="component" value="Unassembled WGS sequence"/>
</dbReference>
<sequence>MSVALTLFLNGVLPLLLYVWLKKGHSEFMALLVASAVPLVESALYYARFRRLDAFGLLMLFGMVLSMLLALTGGEARLMLLRGSAVTALIGAVFLGSLAFPRPLIVPLARRFISSQKHGDFDALWSIPYARRVYRMMTAVWGVMLLGEAAVRTLLVWELSTAWFLAVSDIVFYGFIAATALWTVYYRRSAAKKLEGIRLGRLPS</sequence>
<feature type="transmembrane region" description="Helical" evidence="1">
    <location>
        <begin position="139"/>
        <end position="157"/>
    </location>
</feature>
<protein>
    <recommendedName>
        <fullName evidence="4">DUF3159 domain-containing protein</fullName>
    </recommendedName>
</protein>
<evidence type="ECO:0000256" key="1">
    <source>
        <dbReference type="SAM" id="Phobius"/>
    </source>
</evidence>